<dbReference type="STRING" id="1432141.A0A015INW5"/>
<dbReference type="HOGENOM" id="CLU_713986_0_0_1"/>
<feature type="compositionally biased region" description="Acidic residues" evidence="1">
    <location>
        <begin position="284"/>
        <end position="301"/>
    </location>
</feature>
<comment type="caution">
    <text evidence="2">The sequence shown here is derived from an EMBL/GenBank/DDBJ whole genome shotgun (WGS) entry which is preliminary data.</text>
</comment>
<feature type="compositionally biased region" description="Basic residues" evidence="1">
    <location>
        <begin position="378"/>
        <end position="387"/>
    </location>
</feature>
<dbReference type="EMBL" id="JEMT01026572">
    <property type="protein sequence ID" value="EXX58907.1"/>
    <property type="molecule type" value="Genomic_DNA"/>
</dbReference>
<gene>
    <name evidence="2" type="ORF">RirG_193540</name>
</gene>
<feature type="region of interest" description="Disordered" evidence="1">
    <location>
        <begin position="236"/>
        <end position="257"/>
    </location>
</feature>
<dbReference type="Proteomes" id="UP000022910">
    <property type="component" value="Unassembled WGS sequence"/>
</dbReference>
<sequence length="387" mass="43939">MIANIMTILHVITVFDESISNGTLQKGTAISRIDEEDGFQIFKYSNYLTSTSDTDSDPSNGMEIIPFQEEKIYLITGKFFVSQDGSINVTIISNVHVPLGKDDIPVMKPTVHLLGKTMNYAQLTEAGYNLEIQVKPYLSKDQFNSFSVNLTHPVNGRFKNALMKAKKNSTIHVTGIFFFADKKLFCEILEFQFIAAKFETDNTISVPWKSKIDSSPASSSKTKSSIEKRIDLIRENLEKTPPTPPLTNTLKQNRNRREAFTTKISDISRSLLSKDQQIERDTDQEANDIVEIDDDDNESVVEENNKKYDTSMDIPSKTRKSKRLSSDSASKQNRKRREATTRSFLSQNQQIECDTDQEANDSIEEIEKDAPPVDIPNKTRKSKRRKV</sequence>
<proteinExistence type="predicted"/>
<accession>A0A015INW5</accession>
<evidence type="ECO:0000256" key="1">
    <source>
        <dbReference type="SAM" id="MobiDB-lite"/>
    </source>
</evidence>
<dbReference type="AlphaFoldDB" id="A0A015INW5"/>
<protein>
    <submittedName>
        <fullName evidence="2">Uncharacterized protein</fullName>
    </submittedName>
</protein>
<feature type="region of interest" description="Disordered" evidence="1">
    <location>
        <begin position="275"/>
        <end position="387"/>
    </location>
</feature>
<dbReference type="OrthoDB" id="2382642at2759"/>
<feature type="compositionally biased region" description="Polar residues" evidence="1">
    <location>
        <begin position="341"/>
        <end position="352"/>
    </location>
</feature>
<keyword evidence="3" id="KW-1185">Reference proteome</keyword>
<name>A0A015INW5_RHIIW</name>
<reference evidence="2 3" key="1">
    <citation type="submission" date="2014-02" db="EMBL/GenBank/DDBJ databases">
        <title>Single nucleus genome sequencing reveals high similarity among nuclei of an endomycorrhizal fungus.</title>
        <authorList>
            <person name="Lin K."/>
            <person name="Geurts R."/>
            <person name="Zhang Z."/>
            <person name="Limpens E."/>
            <person name="Saunders D.G."/>
            <person name="Mu D."/>
            <person name="Pang E."/>
            <person name="Cao H."/>
            <person name="Cha H."/>
            <person name="Lin T."/>
            <person name="Zhou Q."/>
            <person name="Shang Y."/>
            <person name="Li Y."/>
            <person name="Ivanov S."/>
            <person name="Sharma T."/>
            <person name="Velzen R.V."/>
            <person name="Ruijter N.D."/>
            <person name="Aanen D.K."/>
            <person name="Win J."/>
            <person name="Kamoun S."/>
            <person name="Bisseling T."/>
            <person name="Huang S."/>
        </authorList>
    </citation>
    <scope>NUCLEOTIDE SEQUENCE [LARGE SCALE GENOMIC DNA]</scope>
    <source>
        <strain evidence="3">DAOM197198w</strain>
    </source>
</reference>
<evidence type="ECO:0000313" key="3">
    <source>
        <dbReference type="Proteomes" id="UP000022910"/>
    </source>
</evidence>
<organism evidence="2 3">
    <name type="scientific">Rhizophagus irregularis (strain DAOM 197198w)</name>
    <name type="common">Glomus intraradices</name>
    <dbReference type="NCBI Taxonomy" id="1432141"/>
    <lineage>
        <taxon>Eukaryota</taxon>
        <taxon>Fungi</taxon>
        <taxon>Fungi incertae sedis</taxon>
        <taxon>Mucoromycota</taxon>
        <taxon>Glomeromycotina</taxon>
        <taxon>Glomeromycetes</taxon>
        <taxon>Glomerales</taxon>
        <taxon>Glomeraceae</taxon>
        <taxon>Rhizophagus</taxon>
    </lineage>
</organism>
<feature type="compositionally biased region" description="Acidic residues" evidence="1">
    <location>
        <begin position="353"/>
        <end position="367"/>
    </location>
</feature>
<evidence type="ECO:0000313" key="2">
    <source>
        <dbReference type="EMBL" id="EXX58907.1"/>
    </source>
</evidence>